<feature type="compositionally biased region" description="Basic and acidic residues" evidence="1">
    <location>
        <begin position="99"/>
        <end position="111"/>
    </location>
</feature>
<feature type="region of interest" description="Disordered" evidence="1">
    <location>
        <begin position="286"/>
        <end position="319"/>
    </location>
</feature>
<dbReference type="AlphaFoldDB" id="A0A2B7XBC3"/>
<evidence type="ECO:0000313" key="3">
    <source>
        <dbReference type="Proteomes" id="UP000224634"/>
    </source>
</evidence>
<proteinExistence type="predicted"/>
<sequence length="319" mass="35981">MDEKPLNSFNPITRSSSRLDLVNTNYSDDDFEDEEEVVYELNEGALSHIPASLRENIRHMFEERVARLSQNDPNFALRSYDGAATGQDSGSPNSEETQESARDERVDEGQREAVTPEEGRRQTGAWGECYHHIFNRLGMELGMEAAEEEPEADWFLYRGTKKGPLRVMNPDPPSSSDGEEDEDEDPNANKNSKGKRSVAITKENIARVARTTGGQRSTTAGAETTEAEEERVRKWLTTLSVADNMEGMEEEFNNRAPPPAAATAARPARRYVSPMPLVPQKIWDITLGLDTPPNNANVEQDQTERQERPPRRHMRYWSA</sequence>
<name>A0A2B7XBC3_POLH7</name>
<protein>
    <submittedName>
        <fullName evidence="2">Uncharacterized protein</fullName>
    </submittedName>
</protein>
<feature type="region of interest" description="Disordered" evidence="1">
    <location>
        <begin position="76"/>
        <end position="122"/>
    </location>
</feature>
<reference evidence="2 3" key="1">
    <citation type="submission" date="2017-10" db="EMBL/GenBank/DDBJ databases">
        <title>Comparative genomics in systemic dimorphic fungi from Ajellomycetaceae.</title>
        <authorList>
            <person name="Munoz J.F."/>
            <person name="Mcewen J.G."/>
            <person name="Clay O.K."/>
            <person name="Cuomo C.A."/>
        </authorList>
    </citation>
    <scope>NUCLEOTIDE SEQUENCE [LARGE SCALE GENOMIC DNA]</scope>
    <source>
        <strain evidence="2 3">UAMH7299</strain>
    </source>
</reference>
<feature type="compositionally biased region" description="Basic residues" evidence="1">
    <location>
        <begin position="310"/>
        <end position="319"/>
    </location>
</feature>
<gene>
    <name evidence="2" type="ORF">AJ80_08239</name>
</gene>
<feature type="compositionally biased region" description="Polar residues" evidence="1">
    <location>
        <begin position="86"/>
        <end position="95"/>
    </location>
</feature>
<comment type="caution">
    <text evidence="2">The sequence shown here is derived from an EMBL/GenBank/DDBJ whole genome shotgun (WGS) entry which is preliminary data.</text>
</comment>
<feature type="compositionally biased region" description="Acidic residues" evidence="1">
    <location>
        <begin position="177"/>
        <end position="186"/>
    </location>
</feature>
<accession>A0A2B7XBC3</accession>
<organism evidence="2 3">
    <name type="scientific">Polytolypa hystricis (strain UAMH7299)</name>
    <dbReference type="NCBI Taxonomy" id="1447883"/>
    <lineage>
        <taxon>Eukaryota</taxon>
        <taxon>Fungi</taxon>
        <taxon>Dikarya</taxon>
        <taxon>Ascomycota</taxon>
        <taxon>Pezizomycotina</taxon>
        <taxon>Eurotiomycetes</taxon>
        <taxon>Eurotiomycetidae</taxon>
        <taxon>Onygenales</taxon>
        <taxon>Onygenales incertae sedis</taxon>
        <taxon>Polytolypa</taxon>
    </lineage>
</organism>
<dbReference type="EMBL" id="PDNA01000182">
    <property type="protein sequence ID" value="PGH06071.1"/>
    <property type="molecule type" value="Genomic_DNA"/>
</dbReference>
<feature type="region of interest" description="Disordered" evidence="1">
    <location>
        <begin position="162"/>
        <end position="230"/>
    </location>
</feature>
<keyword evidence="3" id="KW-1185">Reference proteome</keyword>
<evidence type="ECO:0000313" key="2">
    <source>
        <dbReference type="EMBL" id="PGH06071.1"/>
    </source>
</evidence>
<dbReference type="OrthoDB" id="4184644at2759"/>
<dbReference type="Proteomes" id="UP000224634">
    <property type="component" value="Unassembled WGS sequence"/>
</dbReference>
<evidence type="ECO:0000256" key="1">
    <source>
        <dbReference type="SAM" id="MobiDB-lite"/>
    </source>
</evidence>